<comment type="caution">
    <text evidence="1">The sequence shown here is derived from an EMBL/GenBank/DDBJ whole genome shotgun (WGS) entry which is preliminary data.</text>
</comment>
<proteinExistence type="predicted"/>
<dbReference type="Proteomes" id="UP000824225">
    <property type="component" value="Unassembled WGS sequence"/>
</dbReference>
<dbReference type="AlphaFoldDB" id="A0A9D2HE34"/>
<name>A0A9D2HE34_9BACT</name>
<organism evidence="1 2">
    <name type="scientific">Candidatus Mailhella merdigallinarum</name>
    <dbReference type="NCBI Taxonomy" id="2838658"/>
    <lineage>
        <taxon>Bacteria</taxon>
        <taxon>Pseudomonadati</taxon>
        <taxon>Thermodesulfobacteriota</taxon>
        <taxon>Desulfovibrionia</taxon>
        <taxon>Desulfovibrionales</taxon>
        <taxon>Desulfovibrionaceae</taxon>
        <taxon>Mailhella</taxon>
    </lineage>
</organism>
<protein>
    <submittedName>
        <fullName evidence="1">Plasmid mobilization relaxosome protein MobC</fullName>
    </submittedName>
</protein>
<reference evidence="1" key="1">
    <citation type="journal article" date="2021" name="PeerJ">
        <title>Extensive microbial diversity within the chicken gut microbiome revealed by metagenomics and culture.</title>
        <authorList>
            <person name="Gilroy R."/>
            <person name="Ravi A."/>
            <person name="Getino M."/>
            <person name="Pursley I."/>
            <person name="Horton D.L."/>
            <person name="Alikhan N.F."/>
            <person name="Baker D."/>
            <person name="Gharbi K."/>
            <person name="Hall N."/>
            <person name="Watson M."/>
            <person name="Adriaenssens E.M."/>
            <person name="Foster-Nyarko E."/>
            <person name="Jarju S."/>
            <person name="Secka A."/>
            <person name="Antonio M."/>
            <person name="Oren A."/>
            <person name="Chaudhuri R.R."/>
            <person name="La Ragione R."/>
            <person name="Hildebrand F."/>
            <person name="Pallen M.J."/>
        </authorList>
    </citation>
    <scope>NUCLEOTIDE SEQUENCE</scope>
    <source>
        <strain evidence="1">CHK186-16707</strain>
    </source>
</reference>
<evidence type="ECO:0000313" key="1">
    <source>
        <dbReference type="EMBL" id="HJA08742.1"/>
    </source>
</evidence>
<evidence type="ECO:0000313" key="2">
    <source>
        <dbReference type="Proteomes" id="UP000824225"/>
    </source>
</evidence>
<gene>
    <name evidence="1" type="primary">mobC</name>
    <name evidence="1" type="ORF">H9962_06100</name>
</gene>
<sequence>MKRVKPVRNAAVIVRVYPEERDILRFNAALHGMSMSDYIRQTCLGVRLRKTPEEKRRLRELARIGANLNQLARWANTYKRAAEAVEVLTALAGIERRMTEFASCAPTEDEPEAEPC</sequence>
<dbReference type="EMBL" id="DXAN01000020">
    <property type="protein sequence ID" value="HJA08742.1"/>
    <property type="molecule type" value="Genomic_DNA"/>
</dbReference>
<reference evidence="1" key="2">
    <citation type="submission" date="2021-04" db="EMBL/GenBank/DDBJ databases">
        <authorList>
            <person name="Gilroy R."/>
        </authorList>
    </citation>
    <scope>NUCLEOTIDE SEQUENCE</scope>
    <source>
        <strain evidence="1">CHK186-16707</strain>
    </source>
</reference>
<dbReference type="Pfam" id="PF21983">
    <property type="entry name" value="NikA-like"/>
    <property type="match status" value="1"/>
</dbReference>
<dbReference type="InterPro" id="IPR053842">
    <property type="entry name" value="NikA-like"/>
</dbReference>
<accession>A0A9D2HE34</accession>